<dbReference type="Proteomes" id="UP000233551">
    <property type="component" value="Unassembled WGS sequence"/>
</dbReference>
<reference evidence="2 3" key="1">
    <citation type="submission" date="2017-11" db="EMBL/GenBank/DDBJ databases">
        <title>De-novo sequencing of pomegranate (Punica granatum L.) genome.</title>
        <authorList>
            <person name="Akparov Z."/>
            <person name="Amiraslanov A."/>
            <person name="Hajiyeva S."/>
            <person name="Abbasov M."/>
            <person name="Kaur K."/>
            <person name="Hamwieh A."/>
            <person name="Solovyev V."/>
            <person name="Salamov A."/>
            <person name="Braich B."/>
            <person name="Kosarev P."/>
            <person name="Mahmoud A."/>
            <person name="Hajiyev E."/>
            <person name="Babayeva S."/>
            <person name="Izzatullayeva V."/>
            <person name="Mammadov A."/>
            <person name="Mammadov A."/>
            <person name="Sharifova S."/>
            <person name="Ojaghi J."/>
            <person name="Eynullazada K."/>
            <person name="Bayramov B."/>
            <person name="Abdulazimova A."/>
            <person name="Shahmuradov I."/>
        </authorList>
    </citation>
    <scope>NUCLEOTIDE SEQUENCE [LARGE SCALE GENOMIC DNA]</scope>
    <source>
        <strain evidence="3">cv. AG2017</strain>
        <tissue evidence="2">Leaf</tissue>
    </source>
</reference>
<evidence type="ECO:0000313" key="2">
    <source>
        <dbReference type="EMBL" id="PKI66039.1"/>
    </source>
</evidence>
<evidence type="ECO:0000313" key="3">
    <source>
        <dbReference type="Proteomes" id="UP000233551"/>
    </source>
</evidence>
<evidence type="ECO:0000256" key="1">
    <source>
        <dbReference type="SAM" id="MobiDB-lite"/>
    </source>
</evidence>
<organism evidence="2 3">
    <name type="scientific">Punica granatum</name>
    <name type="common">Pomegranate</name>
    <dbReference type="NCBI Taxonomy" id="22663"/>
    <lineage>
        <taxon>Eukaryota</taxon>
        <taxon>Viridiplantae</taxon>
        <taxon>Streptophyta</taxon>
        <taxon>Embryophyta</taxon>
        <taxon>Tracheophyta</taxon>
        <taxon>Spermatophyta</taxon>
        <taxon>Magnoliopsida</taxon>
        <taxon>eudicotyledons</taxon>
        <taxon>Gunneridae</taxon>
        <taxon>Pentapetalae</taxon>
        <taxon>rosids</taxon>
        <taxon>malvids</taxon>
        <taxon>Myrtales</taxon>
        <taxon>Lythraceae</taxon>
        <taxon>Punica</taxon>
    </lineage>
</organism>
<proteinExistence type="predicted"/>
<accession>A0A2I0KBX7</accession>
<sequence length="128" mass="13997">MAQLTIANTIRLQLAESIERETHHGITASRRCGITMAPGMVEGSRSFLRLACLELSLRPWAKRLMSLSLVRDETTPSSRTHLTRSDFGPPPSARSLKPSGASGDLANGMDQIDRQSCLLGIDTLAKFF</sequence>
<gene>
    <name evidence="2" type="ORF">CRG98_013534</name>
</gene>
<name>A0A2I0KBX7_PUNGR</name>
<feature type="region of interest" description="Disordered" evidence="1">
    <location>
        <begin position="72"/>
        <end position="107"/>
    </location>
</feature>
<protein>
    <submittedName>
        <fullName evidence="2">Uncharacterized protein</fullName>
    </submittedName>
</protein>
<dbReference type="AlphaFoldDB" id="A0A2I0KBX7"/>
<dbReference type="EMBL" id="PGOL01000696">
    <property type="protein sequence ID" value="PKI66039.1"/>
    <property type="molecule type" value="Genomic_DNA"/>
</dbReference>
<comment type="caution">
    <text evidence="2">The sequence shown here is derived from an EMBL/GenBank/DDBJ whole genome shotgun (WGS) entry which is preliminary data.</text>
</comment>
<keyword evidence="3" id="KW-1185">Reference proteome</keyword>